<evidence type="ECO:0000313" key="9">
    <source>
        <dbReference type="EMBL" id="RUO36216.1"/>
    </source>
</evidence>
<evidence type="ECO:0000256" key="5">
    <source>
        <dbReference type="ARBA" id="ARBA00050612"/>
    </source>
</evidence>
<keyword evidence="10" id="KW-1185">Reference proteome</keyword>
<gene>
    <name evidence="7" type="primary">ubiX</name>
    <name evidence="9" type="ORF">CWE13_10135</name>
</gene>
<dbReference type="Gene3D" id="3.40.50.1950">
    <property type="entry name" value="Flavin prenyltransferase-like"/>
    <property type="match status" value="1"/>
</dbReference>
<keyword evidence="4 7" id="KW-0808">Transferase</keyword>
<sequence>MTSQFSSRSAEQAASTQQNQDNRITLAITGASGAPYALRLLECLLAQDQQVLLLISSAARVVFATEENLKVPGAPDAAQQFFCEHFKVSEEQLKVYGKEEWFSPVASGSAAPKRMVVCPCSTGTLASIATGASDNLIERAADVVLKERGQLIMVPREMPLHSIHLEHMLTLSRMGVTIMPAAPGFYHQPQSIADLVDFVVARILDHLGLNQQLVSRWGYDQRNS</sequence>
<keyword evidence="3 7" id="KW-0288">FMN</keyword>
<comment type="catalytic activity">
    <reaction evidence="5 7">
        <text>dimethylallyl phosphate + FMNH2 = prenylated FMNH2 + phosphate</text>
        <dbReference type="Rhea" id="RHEA:37743"/>
        <dbReference type="ChEBI" id="CHEBI:43474"/>
        <dbReference type="ChEBI" id="CHEBI:57618"/>
        <dbReference type="ChEBI" id="CHEBI:87467"/>
        <dbReference type="ChEBI" id="CHEBI:88052"/>
        <dbReference type="EC" id="2.5.1.129"/>
    </reaction>
</comment>
<feature type="binding site" evidence="7">
    <location>
        <position position="202"/>
    </location>
    <ligand>
        <name>dimethylallyl phosphate</name>
        <dbReference type="ChEBI" id="CHEBI:88052"/>
    </ligand>
</feature>
<feature type="domain" description="Flavoprotein" evidence="8">
    <location>
        <begin position="23"/>
        <end position="207"/>
    </location>
</feature>
<organism evidence="9 10">
    <name type="scientific">Aliidiomarina shirensis</name>
    <dbReference type="NCBI Taxonomy" id="1048642"/>
    <lineage>
        <taxon>Bacteria</taxon>
        <taxon>Pseudomonadati</taxon>
        <taxon>Pseudomonadota</taxon>
        <taxon>Gammaproteobacteria</taxon>
        <taxon>Alteromonadales</taxon>
        <taxon>Idiomarinaceae</taxon>
        <taxon>Aliidiomarina</taxon>
    </lineage>
</organism>
<dbReference type="HAMAP" id="MF_01984">
    <property type="entry name" value="ubiX_pad"/>
    <property type="match status" value="1"/>
</dbReference>
<dbReference type="EMBL" id="PIPP01000004">
    <property type="protein sequence ID" value="RUO36216.1"/>
    <property type="molecule type" value="Genomic_DNA"/>
</dbReference>
<dbReference type="FunFam" id="3.40.50.1950:FF:000001">
    <property type="entry name" value="Flavin prenyltransferase UbiX"/>
    <property type="match status" value="1"/>
</dbReference>
<dbReference type="Pfam" id="PF02441">
    <property type="entry name" value="Flavoprotein"/>
    <property type="match status" value="1"/>
</dbReference>
<dbReference type="InterPro" id="IPR036551">
    <property type="entry name" value="Flavin_trans-like"/>
</dbReference>
<feature type="binding site" evidence="7">
    <location>
        <begin position="30"/>
        <end position="32"/>
    </location>
    <ligand>
        <name>FMN</name>
        <dbReference type="ChEBI" id="CHEBI:58210"/>
    </ligand>
</feature>
<keyword evidence="1 7" id="KW-0637">Prenyltransferase</keyword>
<evidence type="ECO:0000256" key="1">
    <source>
        <dbReference type="ARBA" id="ARBA00022602"/>
    </source>
</evidence>
<feature type="binding site" evidence="7">
    <location>
        <position position="186"/>
    </location>
    <ligand>
        <name>dimethylallyl phosphate</name>
        <dbReference type="ChEBI" id="CHEBI:88052"/>
    </ligand>
</feature>
<dbReference type="PANTHER" id="PTHR43374:SF1">
    <property type="entry name" value="FLAVIN PRENYLTRANSFERASE PAD1, MITOCHONDRIAL"/>
    <property type="match status" value="1"/>
</dbReference>
<dbReference type="NCBIfam" id="TIGR00421">
    <property type="entry name" value="ubiX_pad"/>
    <property type="match status" value="1"/>
</dbReference>
<evidence type="ECO:0000259" key="8">
    <source>
        <dbReference type="Pfam" id="PF02441"/>
    </source>
</evidence>
<dbReference type="RefSeq" id="WP_126808281.1">
    <property type="nucleotide sequence ID" value="NZ_PIPP01000004.1"/>
</dbReference>
<dbReference type="InterPro" id="IPR004507">
    <property type="entry name" value="UbiX-like"/>
</dbReference>
<keyword evidence="2 7" id="KW-0285">Flavoprotein</keyword>
<feature type="binding site" evidence="7">
    <location>
        <position position="56"/>
    </location>
    <ligand>
        <name>FMN</name>
        <dbReference type="ChEBI" id="CHEBI:58210"/>
    </ligand>
</feature>
<evidence type="ECO:0000256" key="4">
    <source>
        <dbReference type="ARBA" id="ARBA00022679"/>
    </source>
</evidence>
<comment type="caution">
    <text evidence="7">Lacks conserved residue(s) required for the propagation of feature annotation.</text>
</comment>
<evidence type="ECO:0000313" key="10">
    <source>
        <dbReference type="Proteomes" id="UP000286934"/>
    </source>
</evidence>
<proteinExistence type="inferred from homology"/>
<feature type="binding site" evidence="7">
    <location>
        <begin position="121"/>
        <end position="124"/>
    </location>
    <ligand>
        <name>FMN</name>
        <dbReference type="ChEBI" id="CHEBI:58210"/>
    </ligand>
</feature>
<evidence type="ECO:0000256" key="3">
    <source>
        <dbReference type="ARBA" id="ARBA00022643"/>
    </source>
</evidence>
<dbReference type="AlphaFoldDB" id="A0A432WQY9"/>
<evidence type="ECO:0000256" key="6">
    <source>
        <dbReference type="ARBA" id="ARBA00060793"/>
    </source>
</evidence>
<dbReference type="PANTHER" id="PTHR43374">
    <property type="entry name" value="FLAVIN PRENYLTRANSFERASE"/>
    <property type="match status" value="1"/>
</dbReference>
<protein>
    <recommendedName>
        <fullName evidence="7">Flavin prenyltransferase UbiX</fullName>
        <ecNumber evidence="7">2.5.1.129</ecNumber>
    </recommendedName>
</protein>
<feature type="binding site" evidence="7">
    <location>
        <position position="156"/>
    </location>
    <ligand>
        <name>FMN</name>
        <dbReference type="ChEBI" id="CHEBI:58210"/>
    </ligand>
</feature>
<name>A0A432WQY9_9GAMM</name>
<dbReference type="GO" id="GO:0106141">
    <property type="term" value="F:flavin prenyltransferase activity"/>
    <property type="evidence" value="ECO:0007669"/>
    <property type="project" value="UniProtKB-EC"/>
</dbReference>
<dbReference type="EC" id="2.5.1.129" evidence="7"/>
<evidence type="ECO:0000256" key="2">
    <source>
        <dbReference type="ARBA" id="ARBA00022630"/>
    </source>
</evidence>
<comment type="caution">
    <text evidence="9">The sequence shown here is derived from an EMBL/GenBank/DDBJ whole genome shotgun (WGS) entry which is preliminary data.</text>
</comment>
<comment type="function">
    <text evidence="7">Flavin prenyltransferase that catalyzes the synthesis of the prenylated FMN cofactor (prenyl-FMN) for 4-hydroxy-3-polyprenylbenzoic acid decarboxylase UbiD. The prenyltransferase is metal-independent and links a dimethylallyl moiety from dimethylallyl monophosphate (DMAP) to the flavin N5 and C6 atoms of FMN.</text>
</comment>
<evidence type="ECO:0000256" key="7">
    <source>
        <dbReference type="HAMAP-Rule" id="MF_01984"/>
    </source>
</evidence>
<dbReference type="InterPro" id="IPR003382">
    <property type="entry name" value="Flavoprotein"/>
</dbReference>
<dbReference type="SUPFAM" id="SSF52507">
    <property type="entry name" value="Homo-oligomeric flavin-containing Cys decarboxylases, HFCD"/>
    <property type="match status" value="1"/>
</dbReference>
<comment type="similarity">
    <text evidence="6 7">Belongs to the UbiX/PAD1 family.</text>
</comment>
<reference evidence="10" key="1">
    <citation type="journal article" date="2018" name="Front. Microbiol.">
        <title>Genome-Based Analysis Reveals the Taxonomy and Diversity of the Family Idiomarinaceae.</title>
        <authorList>
            <person name="Liu Y."/>
            <person name="Lai Q."/>
            <person name="Shao Z."/>
        </authorList>
    </citation>
    <scope>NUCLEOTIDE SEQUENCE [LARGE SCALE GENOMIC DNA]</scope>
    <source>
        <strain evidence="10">AIS</strain>
    </source>
</reference>
<dbReference type="OrthoDB" id="9781577at2"/>
<dbReference type="GO" id="GO:0016831">
    <property type="term" value="F:carboxy-lyase activity"/>
    <property type="evidence" value="ECO:0007669"/>
    <property type="project" value="TreeGrafter"/>
</dbReference>
<dbReference type="Proteomes" id="UP000286934">
    <property type="component" value="Unassembled WGS sequence"/>
</dbReference>
<accession>A0A432WQY9</accession>
<dbReference type="NCBIfam" id="NF004685">
    <property type="entry name" value="PRK06029.1"/>
    <property type="match status" value="1"/>
</dbReference>